<reference evidence="2" key="1">
    <citation type="submission" date="2014-09" db="EMBL/GenBank/DDBJ databases">
        <authorList>
            <person name="Sauder A.B."/>
            <person name="McKenzie Q.R."/>
            <person name="Temple L.M."/>
            <person name="Alexis B.K."/>
            <person name="Al-Atrache Z."/>
            <person name="Lewis L.O."/>
            <person name="Loesser-Casey K.E."/>
            <person name="Mitchell K.J."/>
        </authorList>
    </citation>
    <scope>NUCLEOTIDE SEQUENCE [LARGE SCALE GENOMIC DNA]</scope>
</reference>
<evidence type="ECO:0000313" key="2">
    <source>
        <dbReference type="Proteomes" id="UP000026900"/>
    </source>
</evidence>
<dbReference type="Proteomes" id="UP000026900">
    <property type="component" value="Segment"/>
</dbReference>
<evidence type="ECO:0000313" key="1">
    <source>
        <dbReference type="EMBL" id="AHZ10214.1"/>
    </source>
</evidence>
<proteinExistence type="predicted"/>
<dbReference type="GeneID" id="19526196"/>
<accession>A0A024B0T1</accession>
<dbReference type="RefSeq" id="YP_009036645.1">
    <property type="nucleotide sequence ID" value="NC_024213.1"/>
</dbReference>
<organism evidence="1 2">
    <name type="scientific">Bacillus phage Hakuna</name>
    <dbReference type="NCBI Taxonomy" id="1486659"/>
    <lineage>
        <taxon>Viruses</taxon>
        <taxon>Duplodnaviria</taxon>
        <taxon>Heunggongvirae</taxon>
        <taxon>Uroviricota</taxon>
        <taxon>Caudoviricetes</taxon>
        <taxon>Herelleviridae</taxon>
        <taxon>Bastillevirinae</taxon>
        <taxon>Wphvirus</taxon>
        <taxon>Wphvirus hakuna</taxon>
    </lineage>
</organism>
<keyword evidence="2" id="KW-1185">Reference proteome</keyword>
<name>A0A024B0T1_9CAUD</name>
<sequence>MFKFFKNKRYYYKTWTGETINSEILVYGKLYKVKIYPNEIKRRNGWLDVEDVYMEYFIRQEDFDKGWHIQADSYTTALMKLTRHLTEEGTYVY</sequence>
<dbReference type="EMBL" id="KJ489399">
    <property type="protein sequence ID" value="AHZ10214.1"/>
    <property type="molecule type" value="Genomic_DNA"/>
</dbReference>
<dbReference type="KEGG" id="vg:19526196"/>
<protein>
    <submittedName>
        <fullName evidence="1">Uncharacterized protein</fullName>
    </submittedName>
</protein>